<gene>
    <name evidence="3" type="ORF">ALEPTO_LOCUS6007</name>
</gene>
<dbReference type="GO" id="GO:0030968">
    <property type="term" value="P:endoplasmic reticulum unfolded protein response"/>
    <property type="evidence" value="ECO:0007669"/>
    <property type="project" value="TreeGrafter"/>
</dbReference>
<dbReference type="AlphaFoldDB" id="A0A9N9B553"/>
<proteinExistence type="predicted"/>
<organism evidence="3 4">
    <name type="scientific">Ambispora leptoticha</name>
    <dbReference type="NCBI Taxonomy" id="144679"/>
    <lineage>
        <taxon>Eukaryota</taxon>
        <taxon>Fungi</taxon>
        <taxon>Fungi incertae sedis</taxon>
        <taxon>Mucoromycota</taxon>
        <taxon>Glomeromycotina</taxon>
        <taxon>Glomeromycetes</taxon>
        <taxon>Archaeosporales</taxon>
        <taxon>Ambisporaceae</taxon>
        <taxon>Ambispora</taxon>
    </lineage>
</organism>
<dbReference type="InterPro" id="IPR039751">
    <property type="entry name" value="HERPUD1/2"/>
</dbReference>
<evidence type="ECO:0000313" key="3">
    <source>
        <dbReference type="EMBL" id="CAG8553761.1"/>
    </source>
</evidence>
<sequence>MESILGLKKTLFDKHPLKPKIKEQKLIYRGRVLDNSEILAEILKDGLSTAQTFHLVVKSSFEGEFGKIPVTPPSRPSFSWLRRSGGDAVNSNSTTTTIISSNGETMTTSAAATGSQPARHAATQYPHFLSTGLPYMIPAGPYLQQPYYYHPHNLNLNNHNYINAFYQPQFPQPPPVFPVQQQPPDPNNDIGARNRRRAATFWLLLKLGFLVYIFSQNASIERIILLHIFALVIFFNRMYSAQQLQQIQPPPMPQDRGTTASTSTSAPPTLPRQQETPNTGLGSQAYNNRDNVAADVMVNQNNNAAQGGEANNAQALTWLLTGKHA</sequence>
<protein>
    <submittedName>
        <fullName evidence="3">4728_t:CDS:1</fullName>
    </submittedName>
</protein>
<keyword evidence="4" id="KW-1185">Reference proteome</keyword>
<keyword evidence="2" id="KW-0472">Membrane</keyword>
<dbReference type="Gene3D" id="3.10.20.90">
    <property type="entry name" value="Phosphatidylinositol 3-kinase Catalytic Subunit, Chain A, domain 1"/>
    <property type="match status" value="1"/>
</dbReference>
<reference evidence="3" key="1">
    <citation type="submission" date="2021-06" db="EMBL/GenBank/DDBJ databases">
        <authorList>
            <person name="Kallberg Y."/>
            <person name="Tangrot J."/>
            <person name="Rosling A."/>
        </authorList>
    </citation>
    <scope>NUCLEOTIDE SEQUENCE</scope>
    <source>
        <strain evidence="3">FL130A</strain>
    </source>
</reference>
<evidence type="ECO:0000313" key="4">
    <source>
        <dbReference type="Proteomes" id="UP000789508"/>
    </source>
</evidence>
<keyword evidence="2" id="KW-0812">Transmembrane</keyword>
<feature type="compositionally biased region" description="Polar residues" evidence="1">
    <location>
        <begin position="271"/>
        <end position="286"/>
    </location>
</feature>
<keyword evidence="2" id="KW-1133">Transmembrane helix</keyword>
<dbReference type="OrthoDB" id="21589at2759"/>
<feature type="transmembrane region" description="Helical" evidence="2">
    <location>
        <begin position="198"/>
        <end position="214"/>
    </location>
</feature>
<dbReference type="InterPro" id="IPR029071">
    <property type="entry name" value="Ubiquitin-like_domsf"/>
</dbReference>
<accession>A0A9N9B553</accession>
<evidence type="ECO:0000256" key="1">
    <source>
        <dbReference type="SAM" id="MobiDB-lite"/>
    </source>
</evidence>
<dbReference type="PANTHER" id="PTHR12943:SF27">
    <property type="entry name" value="HOMOCYSTEINE-INDUCED ENDOPLASMIC RETICULUM PROTEIN, ISOFORM A"/>
    <property type="match status" value="1"/>
</dbReference>
<feature type="region of interest" description="Disordered" evidence="1">
    <location>
        <begin position="246"/>
        <end position="286"/>
    </location>
</feature>
<dbReference type="Proteomes" id="UP000789508">
    <property type="component" value="Unassembled WGS sequence"/>
</dbReference>
<comment type="caution">
    <text evidence="3">The sequence shown here is derived from an EMBL/GenBank/DDBJ whole genome shotgun (WGS) entry which is preliminary data.</text>
</comment>
<name>A0A9N9B553_9GLOM</name>
<feature type="transmembrane region" description="Helical" evidence="2">
    <location>
        <begin position="220"/>
        <end position="239"/>
    </location>
</feature>
<dbReference type="PANTHER" id="PTHR12943">
    <property type="entry name" value="HOMOCYSTEINE-RESPONSIVE ENDOPLASMIC RETICULUM-RESIDENT UNIQUITIN-LIKE DOMAIN HERPUD PROTEIN FAMILY MEMBER"/>
    <property type="match status" value="1"/>
</dbReference>
<dbReference type="EMBL" id="CAJVPS010001897">
    <property type="protein sequence ID" value="CAG8553761.1"/>
    <property type="molecule type" value="Genomic_DNA"/>
</dbReference>
<evidence type="ECO:0000256" key="2">
    <source>
        <dbReference type="SAM" id="Phobius"/>
    </source>
</evidence>
<feature type="compositionally biased region" description="Low complexity" evidence="1">
    <location>
        <begin position="258"/>
        <end position="267"/>
    </location>
</feature>
<dbReference type="SUPFAM" id="SSF54236">
    <property type="entry name" value="Ubiquitin-like"/>
    <property type="match status" value="1"/>
</dbReference>